<feature type="compositionally biased region" description="Polar residues" evidence="1">
    <location>
        <begin position="337"/>
        <end position="360"/>
    </location>
</feature>
<comment type="caution">
    <text evidence="4">The sequence shown here is derived from an EMBL/GenBank/DDBJ whole genome shotgun (WGS) entry which is preliminary data.</text>
</comment>
<feature type="compositionally biased region" description="Pro residues" evidence="1">
    <location>
        <begin position="33"/>
        <end position="45"/>
    </location>
</feature>
<feature type="region of interest" description="Disordered" evidence="1">
    <location>
        <begin position="822"/>
        <end position="866"/>
    </location>
</feature>
<dbReference type="PANTHER" id="PTHR12673">
    <property type="entry name" value="FACIOGENITAL DYSPLASIA PROTEIN"/>
    <property type="match status" value="1"/>
</dbReference>
<feature type="region of interest" description="Disordered" evidence="1">
    <location>
        <begin position="931"/>
        <end position="955"/>
    </location>
</feature>
<feature type="domain" description="DH" evidence="3">
    <location>
        <begin position="221"/>
        <end position="483"/>
    </location>
</feature>
<evidence type="ECO:0000313" key="5">
    <source>
        <dbReference type="Proteomes" id="UP000383932"/>
    </source>
</evidence>
<dbReference type="InterPro" id="IPR035899">
    <property type="entry name" value="DBL_dom_sf"/>
</dbReference>
<dbReference type="GO" id="GO:0005085">
    <property type="term" value="F:guanyl-nucleotide exchange factor activity"/>
    <property type="evidence" value="ECO:0007669"/>
    <property type="project" value="InterPro"/>
</dbReference>
<dbReference type="PROSITE" id="PS50010">
    <property type="entry name" value="DH_2"/>
    <property type="match status" value="1"/>
</dbReference>
<feature type="compositionally biased region" description="Acidic residues" evidence="1">
    <location>
        <begin position="832"/>
        <end position="841"/>
    </location>
</feature>
<evidence type="ECO:0000256" key="1">
    <source>
        <dbReference type="SAM" id="MobiDB-lite"/>
    </source>
</evidence>
<dbReference type="AlphaFoldDB" id="A0A5N5QBE6"/>
<dbReference type="InterPro" id="IPR051092">
    <property type="entry name" value="FYVE_RhoGEF_PH"/>
</dbReference>
<reference evidence="4 5" key="1">
    <citation type="journal article" date="2019" name="Fungal Biol. Biotechnol.">
        <title>Draft genome sequence of fastidious pathogen Ceratobasidium theobromae, which causes vascular-streak dieback in Theobroma cacao.</title>
        <authorList>
            <person name="Ali S.S."/>
            <person name="Asman A."/>
            <person name="Shao J."/>
            <person name="Firmansyah A.P."/>
            <person name="Susilo A.W."/>
            <person name="Rosmana A."/>
            <person name="McMahon P."/>
            <person name="Junaid M."/>
            <person name="Guest D."/>
            <person name="Kheng T.Y."/>
            <person name="Meinhardt L.W."/>
            <person name="Bailey B.A."/>
        </authorList>
    </citation>
    <scope>NUCLEOTIDE SEQUENCE [LARGE SCALE GENOMIC DNA]</scope>
    <source>
        <strain evidence="4 5">CT2</strain>
    </source>
</reference>
<organism evidence="4 5">
    <name type="scientific">Ceratobasidium theobromae</name>
    <dbReference type="NCBI Taxonomy" id="1582974"/>
    <lineage>
        <taxon>Eukaryota</taxon>
        <taxon>Fungi</taxon>
        <taxon>Dikarya</taxon>
        <taxon>Basidiomycota</taxon>
        <taxon>Agaricomycotina</taxon>
        <taxon>Agaricomycetes</taxon>
        <taxon>Cantharellales</taxon>
        <taxon>Ceratobasidiaceae</taxon>
        <taxon>Ceratobasidium</taxon>
    </lineage>
</organism>
<dbReference type="InterPro" id="IPR000219">
    <property type="entry name" value="DH_dom"/>
</dbReference>
<feature type="region of interest" description="Disordered" evidence="1">
    <location>
        <begin position="668"/>
        <end position="702"/>
    </location>
</feature>
<feature type="region of interest" description="Disordered" evidence="1">
    <location>
        <begin position="610"/>
        <end position="656"/>
    </location>
</feature>
<feature type="compositionally biased region" description="Low complexity" evidence="1">
    <location>
        <begin position="14"/>
        <end position="29"/>
    </location>
</feature>
<dbReference type="InterPro" id="IPR001849">
    <property type="entry name" value="PH_domain"/>
</dbReference>
<dbReference type="Gene3D" id="1.20.900.10">
    <property type="entry name" value="Dbl homology (DH) domain"/>
    <property type="match status" value="1"/>
</dbReference>
<feature type="compositionally biased region" description="Polar residues" evidence="1">
    <location>
        <begin position="113"/>
        <end position="123"/>
    </location>
</feature>
<evidence type="ECO:0000313" key="4">
    <source>
        <dbReference type="EMBL" id="KAB5588736.1"/>
    </source>
</evidence>
<dbReference type="Proteomes" id="UP000383932">
    <property type="component" value="Unassembled WGS sequence"/>
</dbReference>
<dbReference type="SUPFAM" id="SSF48065">
    <property type="entry name" value="DBL homology domain (DH-domain)"/>
    <property type="match status" value="1"/>
</dbReference>
<dbReference type="EMBL" id="SSOP01000380">
    <property type="protein sequence ID" value="KAB5588736.1"/>
    <property type="molecule type" value="Genomic_DNA"/>
</dbReference>
<feature type="region of interest" description="Disordered" evidence="1">
    <location>
        <begin position="1"/>
        <end position="67"/>
    </location>
</feature>
<dbReference type="OrthoDB" id="660555at2759"/>
<gene>
    <name evidence="4" type="ORF">CTheo_7823</name>
</gene>
<dbReference type="InterPro" id="IPR011993">
    <property type="entry name" value="PH-like_dom_sf"/>
</dbReference>
<feature type="compositionally biased region" description="Polar residues" evidence="1">
    <location>
        <begin position="49"/>
        <end position="59"/>
    </location>
</feature>
<name>A0A5N5QBE6_9AGAM</name>
<feature type="compositionally biased region" description="Polar residues" evidence="1">
    <location>
        <begin position="176"/>
        <end position="197"/>
    </location>
</feature>
<evidence type="ECO:0000259" key="2">
    <source>
        <dbReference type="PROSITE" id="PS50003"/>
    </source>
</evidence>
<feature type="region of interest" description="Disordered" evidence="1">
    <location>
        <begin position="1096"/>
        <end position="1127"/>
    </location>
</feature>
<feature type="compositionally biased region" description="Basic and acidic residues" evidence="1">
    <location>
        <begin position="211"/>
        <end position="220"/>
    </location>
</feature>
<dbReference type="PROSITE" id="PS50003">
    <property type="entry name" value="PH_DOMAIN"/>
    <property type="match status" value="1"/>
</dbReference>
<dbReference type="Gene3D" id="2.30.29.30">
    <property type="entry name" value="Pleckstrin-homology domain (PH domain)/Phosphotyrosine-binding domain (PTB)"/>
    <property type="match status" value="1"/>
</dbReference>
<keyword evidence="5" id="KW-1185">Reference proteome</keyword>
<sequence length="1152" mass="123631">MERPRLPALNLAHSSDSSAPSTPKSSYISHLPPESPSSPFTPRPASPSGRPSVTPTRLGSQVRARDLRPAYLPFRRISLPSVPDQKRDSVASIFSIDSVQEHDEGDAPPTPGKVSTSLPTESSMPDMGHPLVPPIPASRVRLNSSPSRRVAFVAPSAGSAGANGASGIASRVRPRPSSTQSLARMSSQSPGRLSQSGGKIPRRSAIGKSIVGEKEREREERRRKIAKELLDTEQTYVDGLDLVYNHFLAPLIESLTTPQPLVSPMDLGVIFPGFIDILNFNRSFLSELRSAIYPPLAALTRSVPIPIPGTSASSTSPPRLNSNLLNETEHSIVRPSTGPSTSWNSLGFDSQPSSHSNANLPPSAVHDQEGVHVDQEVGQPGLMPNLASVLAQHVPYLKLYKPFVTAFPASMERLAKLSANERFRTWLRDKERDPACGMLGLRSWLLSVVQRCPRYLLMVKDLAKHTDESDEGHAELLVVLSLLTASMVTGQLNTSLADHTAVLALLELQRNTSSLPLGFSFVAPGRSLVRRGRLRMSGQEVSQGGVIRRVGAGMSGSEGEREVLLFSDCVVWLERELEWGLVSASSASGWAGGAGMGGMGMRHSRVSGLGLGHPTEALRRPLVGRTRSKSEAELPTLKSQGSDLGTMPETARVASGSSSAFVKVNDVRNEAKRRNTGNPEGGAAGERSRPVGEVPQRRSVGLENSVTSEERWRFRGMANLMDVEVVISPRNAAQIDFLSPEGSFALYASTYNEREEWISAIRSSKATMLATFNVIHPDSTLTSSSSTTHLRRVLQALPYPPGEATIRASRIGSTRKSILDKGRAREQLVVPEDNEDADAEDSSSTAPTRNPIPKQTSGEAKAKERRGRVEHYVPAIWVPDRDAPAYCAAESYALHNFFVMDPSNADTSKSRKPERACSLCYETVFPLTQSSSDSLGTAGDRGGTTISPQHPPVPPRRLQYLISTSPVTTPAIERDPDGGFLAFPSATATLTASPIGPVGASPLGRTVWSSSSVSDARISNHLEAIDTMAASITAHTVTSLDSQRTVQPTLSMVSDMSLFTSASQFQSSRPRSLDIGSRLATASAFVHTAGVTARSKMLGKGKGGRVSLTSGRGTTKEAAAPPDNENNDELIATLGRGAAARQLNKLLHRSPK</sequence>
<feature type="region of interest" description="Disordered" evidence="1">
    <location>
        <begin position="156"/>
        <end position="220"/>
    </location>
</feature>
<feature type="domain" description="PH" evidence="2">
    <location>
        <begin position="540"/>
        <end position="766"/>
    </location>
</feature>
<protein>
    <submittedName>
        <fullName evidence="4">Lateral signaling target protein 2</fullName>
    </submittedName>
</protein>
<dbReference type="SUPFAM" id="SSF50729">
    <property type="entry name" value="PH domain-like"/>
    <property type="match status" value="1"/>
</dbReference>
<feature type="region of interest" description="Disordered" evidence="1">
    <location>
        <begin position="331"/>
        <end position="365"/>
    </location>
</feature>
<feature type="region of interest" description="Disordered" evidence="1">
    <location>
        <begin position="99"/>
        <end position="123"/>
    </location>
</feature>
<dbReference type="PANTHER" id="PTHR12673:SF159">
    <property type="entry name" value="LD03170P"/>
    <property type="match status" value="1"/>
</dbReference>
<dbReference type="GO" id="GO:0005737">
    <property type="term" value="C:cytoplasm"/>
    <property type="evidence" value="ECO:0007669"/>
    <property type="project" value="TreeGrafter"/>
</dbReference>
<dbReference type="SMART" id="SM00325">
    <property type="entry name" value="RhoGEF"/>
    <property type="match status" value="1"/>
</dbReference>
<accession>A0A5N5QBE6</accession>
<evidence type="ECO:0000259" key="3">
    <source>
        <dbReference type="PROSITE" id="PS50010"/>
    </source>
</evidence>
<dbReference type="Pfam" id="PF00621">
    <property type="entry name" value="RhoGEF"/>
    <property type="match status" value="1"/>
</dbReference>
<feature type="compositionally biased region" description="Low complexity" evidence="1">
    <location>
        <begin position="156"/>
        <end position="170"/>
    </location>
</feature>
<proteinExistence type="predicted"/>